<dbReference type="Pfam" id="PF00392">
    <property type="entry name" value="GntR"/>
    <property type="match status" value="1"/>
</dbReference>
<reference evidence="5 6" key="1">
    <citation type="submission" date="2021-10" db="EMBL/GenBank/DDBJ databases">
        <title>The diversity and Nitrogen Metabolism of Culturable Nitrate-Utilizing Bacteria Within the Oxygen Minimum Zone of the Changjiang (Yangtze River)Estuary.</title>
        <authorList>
            <person name="Zhang D."/>
            <person name="Zheng J."/>
            <person name="Liu S."/>
            <person name="He W."/>
        </authorList>
    </citation>
    <scope>NUCLEOTIDE SEQUENCE [LARGE SCALE GENOMIC DNA]</scope>
    <source>
        <strain evidence="5 6">FXH275-2</strain>
    </source>
</reference>
<keyword evidence="3" id="KW-0804">Transcription</keyword>
<keyword evidence="1" id="KW-0805">Transcription regulation</keyword>
<protein>
    <submittedName>
        <fullName evidence="5">GntR family transcriptional regulator</fullName>
    </submittedName>
</protein>
<dbReference type="SMART" id="SM00866">
    <property type="entry name" value="UTRA"/>
    <property type="match status" value="1"/>
</dbReference>
<dbReference type="SMART" id="SM00345">
    <property type="entry name" value="HTH_GNTR"/>
    <property type="match status" value="1"/>
</dbReference>
<gene>
    <name evidence="5" type="ORF">LL253_06445</name>
</gene>
<dbReference type="SUPFAM" id="SSF46785">
    <property type="entry name" value="Winged helix' DNA-binding domain"/>
    <property type="match status" value="1"/>
</dbReference>
<dbReference type="InterPro" id="IPR050679">
    <property type="entry name" value="Bact_HTH_transcr_reg"/>
</dbReference>
<dbReference type="PANTHER" id="PTHR44846:SF1">
    <property type="entry name" value="MANNOSYL-D-GLYCERATE TRANSPORT_METABOLISM SYSTEM REPRESSOR MNGR-RELATED"/>
    <property type="match status" value="1"/>
</dbReference>
<dbReference type="EMBL" id="JAJGNP010000003">
    <property type="protein sequence ID" value="MCC4232330.1"/>
    <property type="molecule type" value="Genomic_DNA"/>
</dbReference>
<feature type="domain" description="HTH gntR-type" evidence="4">
    <location>
        <begin position="8"/>
        <end position="76"/>
    </location>
</feature>
<dbReference type="InterPro" id="IPR036388">
    <property type="entry name" value="WH-like_DNA-bd_sf"/>
</dbReference>
<dbReference type="PANTHER" id="PTHR44846">
    <property type="entry name" value="MANNOSYL-D-GLYCERATE TRANSPORT/METABOLISM SYSTEM REPRESSOR MNGR-RELATED"/>
    <property type="match status" value="1"/>
</dbReference>
<evidence type="ECO:0000259" key="4">
    <source>
        <dbReference type="PROSITE" id="PS50949"/>
    </source>
</evidence>
<dbReference type="CDD" id="cd07377">
    <property type="entry name" value="WHTH_GntR"/>
    <property type="match status" value="1"/>
</dbReference>
<accession>A0ABS8H1B8</accession>
<dbReference type="Gene3D" id="1.10.10.10">
    <property type="entry name" value="Winged helix-like DNA-binding domain superfamily/Winged helix DNA-binding domain"/>
    <property type="match status" value="1"/>
</dbReference>
<keyword evidence="6" id="KW-1185">Reference proteome</keyword>
<evidence type="ECO:0000313" key="5">
    <source>
        <dbReference type="EMBL" id="MCC4232330.1"/>
    </source>
</evidence>
<dbReference type="InterPro" id="IPR011663">
    <property type="entry name" value="UTRA"/>
</dbReference>
<proteinExistence type="predicted"/>
<dbReference type="InterPro" id="IPR028978">
    <property type="entry name" value="Chorismate_lyase_/UTRA_dom_sf"/>
</dbReference>
<name>A0ABS8H1B8_9SPHN</name>
<evidence type="ECO:0000256" key="2">
    <source>
        <dbReference type="ARBA" id="ARBA00023125"/>
    </source>
</evidence>
<dbReference type="Gene3D" id="3.40.1410.10">
    <property type="entry name" value="Chorismate lyase-like"/>
    <property type="match status" value="1"/>
</dbReference>
<sequence>MIKADPRLPRYQQIRDDIAARIARGEWKAGEAIATEAELSSIYGVAIGTIRRAIDELASDGVIERAHGRGMFVRRADFSTSLFRFFRLGSSGERSISPDSRILSRSLATPSDIVRDRLRLGPEDNAIRMIRLRTDGGKVLLREEIWLSATLFGPILDMDIAMLTPLLYPAYERHFGRIVARAKERLTVETADANVACDLEAPAGSSVVRIERQAIDHADHPLEWRTSHGLADQFVYEVDVH</sequence>
<evidence type="ECO:0000313" key="6">
    <source>
        <dbReference type="Proteomes" id="UP001198830"/>
    </source>
</evidence>
<keyword evidence="2" id="KW-0238">DNA-binding</keyword>
<organism evidence="5 6">
    <name type="scientific">Sphingobium soli</name>
    <dbReference type="NCBI Taxonomy" id="1591116"/>
    <lineage>
        <taxon>Bacteria</taxon>
        <taxon>Pseudomonadati</taxon>
        <taxon>Pseudomonadota</taxon>
        <taxon>Alphaproteobacteria</taxon>
        <taxon>Sphingomonadales</taxon>
        <taxon>Sphingomonadaceae</taxon>
        <taxon>Sphingobium</taxon>
    </lineage>
</organism>
<dbReference type="RefSeq" id="WP_228226610.1">
    <property type="nucleotide sequence ID" value="NZ_JAJGNP010000003.1"/>
</dbReference>
<dbReference type="InterPro" id="IPR000524">
    <property type="entry name" value="Tscrpt_reg_HTH_GntR"/>
</dbReference>
<dbReference type="Pfam" id="PF07702">
    <property type="entry name" value="UTRA"/>
    <property type="match status" value="1"/>
</dbReference>
<evidence type="ECO:0000256" key="1">
    <source>
        <dbReference type="ARBA" id="ARBA00023015"/>
    </source>
</evidence>
<comment type="caution">
    <text evidence="5">The sequence shown here is derived from an EMBL/GenBank/DDBJ whole genome shotgun (WGS) entry which is preliminary data.</text>
</comment>
<dbReference type="InterPro" id="IPR036390">
    <property type="entry name" value="WH_DNA-bd_sf"/>
</dbReference>
<dbReference type="Proteomes" id="UP001198830">
    <property type="component" value="Unassembled WGS sequence"/>
</dbReference>
<dbReference type="SUPFAM" id="SSF64288">
    <property type="entry name" value="Chorismate lyase-like"/>
    <property type="match status" value="1"/>
</dbReference>
<dbReference type="PROSITE" id="PS50949">
    <property type="entry name" value="HTH_GNTR"/>
    <property type="match status" value="1"/>
</dbReference>
<evidence type="ECO:0000256" key="3">
    <source>
        <dbReference type="ARBA" id="ARBA00023163"/>
    </source>
</evidence>